<evidence type="ECO:0000313" key="2">
    <source>
        <dbReference type="EMBL" id="KAK3340734.1"/>
    </source>
</evidence>
<proteinExistence type="predicted"/>
<reference evidence="2" key="1">
    <citation type="journal article" date="2023" name="Mol. Phylogenet. Evol.">
        <title>Genome-scale phylogeny and comparative genomics of the fungal order Sordariales.</title>
        <authorList>
            <person name="Hensen N."/>
            <person name="Bonometti L."/>
            <person name="Westerberg I."/>
            <person name="Brannstrom I.O."/>
            <person name="Guillou S."/>
            <person name="Cros-Aarteil S."/>
            <person name="Calhoun S."/>
            <person name="Haridas S."/>
            <person name="Kuo A."/>
            <person name="Mondo S."/>
            <person name="Pangilinan J."/>
            <person name="Riley R."/>
            <person name="LaButti K."/>
            <person name="Andreopoulos B."/>
            <person name="Lipzen A."/>
            <person name="Chen C."/>
            <person name="Yan M."/>
            <person name="Daum C."/>
            <person name="Ng V."/>
            <person name="Clum A."/>
            <person name="Steindorff A."/>
            <person name="Ohm R.A."/>
            <person name="Martin F."/>
            <person name="Silar P."/>
            <person name="Natvig D.O."/>
            <person name="Lalanne C."/>
            <person name="Gautier V."/>
            <person name="Ament-Velasquez S.L."/>
            <person name="Kruys A."/>
            <person name="Hutchinson M.I."/>
            <person name="Powell A.J."/>
            <person name="Barry K."/>
            <person name="Miller A.N."/>
            <person name="Grigoriev I.V."/>
            <person name="Debuchy R."/>
            <person name="Gladieux P."/>
            <person name="Hiltunen Thoren M."/>
            <person name="Johannesson H."/>
        </authorList>
    </citation>
    <scope>NUCLEOTIDE SEQUENCE</scope>
    <source>
        <strain evidence="2">CBS 560.94</strain>
    </source>
</reference>
<accession>A0AAE0JBP2</accession>
<reference evidence="2" key="2">
    <citation type="submission" date="2023-06" db="EMBL/GenBank/DDBJ databases">
        <authorList>
            <consortium name="Lawrence Berkeley National Laboratory"/>
            <person name="Haridas S."/>
            <person name="Hensen N."/>
            <person name="Bonometti L."/>
            <person name="Westerberg I."/>
            <person name="Brannstrom I.O."/>
            <person name="Guillou S."/>
            <person name="Cros-Aarteil S."/>
            <person name="Calhoun S."/>
            <person name="Kuo A."/>
            <person name="Mondo S."/>
            <person name="Pangilinan J."/>
            <person name="Riley R."/>
            <person name="Labutti K."/>
            <person name="Andreopoulos B."/>
            <person name="Lipzen A."/>
            <person name="Chen C."/>
            <person name="Yanf M."/>
            <person name="Daum C."/>
            <person name="Ng V."/>
            <person name="Clum A."/>
            <person name="Steindorff A."/>
            <person name="Ohm R."/>
            <person name="Martin F."/>
            <person name="Silar P."/>
            <person name="Natvig D."/>
            <person name="Lalanne C."/>
            <person name="Gautier V."/>
            <person name="Ament-Velasquez S.L."/>
            <person name="Kruys A."/>
            <person name="Hutchinson M.I."/>
            <person name="Powell A.J."/>
            <person name="Barry K."/>
            <person name="Miller A.N."/>
            <person name="Grigoriev I.V."/>
            <person name="Debuchy R."/>
            <person name="Gladieux P."/>
            <person name="Thoren M.H."/>
            <person name="Johannesson H."/>
        </authorList>
    </citation>
    <scope>NUCLEOTIDE SEQUENCE</scope>
    <source>
        <strain evidence="2">CBS 560.94</strain>
    </source>
</reference>
<dbReference type="RefSeq" id="XP_062679676.1">
    <property type="nucleotide sequence ID" value="XM_062829791.1"/>
</dbReference>
<comment type="caution">
    <text evidence="2">The sequence shown here is derived from an EMBL/GenBank/DDBJ whole genome shotgun (WGS) entry which is preliminary data.</text>
</comment>
<keyword evidence="3" id="KW-1185">Reference proteome</keyword>
<name>A0AAE0JBP2_9PEZI</name>
<dbReference type="Proteomes" id="UP001278500">
    <property type="component" value="Unassembled WGS sequence"/>
</dbReference>
<dbReference type="EMBL" id="JAUEPP010000006">
    <property type="protein sequence ID" value="KAK3340734.1"/>
    <property type="molecule type" value="Genomic_DNA"/>
</dbReference>
<dbReference type="AlphaFoldDB" id="A0AAE0JBP2"/>
<feature type="region of interest" description="Disordered" evidence="1">
    <location>
        <begin position="50"/>
        <end position="70"/>
    </location>
</feature>
<evidence type="ECO:0000256" key="1">
    <source>
        <dbReference type="SAM" id="MobiDB-lite"/>
    </source>
</evidence>
<organism evidence="2 3">
    <name type="scientific">Neurospora tetraspora</name>
    <dbReference type="NCBI Taxonomy" id="94610"/>
    <lineage>
        <taxon>Eukaryota</taxon>
        <taxon>Fungi</taxon>
        <taxon>Dikarya</taxon>
        <taxon>Ascomycota</taxon>
        <taxon>Pezizomycotina</taxon>
        <taxon>Sordariomycetes</taxon>
        <taxon>Sordariomycetidae</taxon>
        <taxon>Sordariales</taxon>
        <taxon>Sordariaceae</taxon>
        <taxon>Neurospora</taxon>
    </lineage>
</organism>
<sequence length="70" mass="7748">MRPLRSRRAHLDRNGQSADCTRDAIWVIFGAALLLPHWLADPTRRWESAGGFPIPFDQSTPSSSSGLQAT</sequence>
<evidence type="ECO:0000313" key="3">
    <source>
        <dbReference type="Proteomes" id="UP001278500"/>
    </source>
</evidence>
<protein>
    <submittedName>
        <fullName evidence="2">Uncharacterized protein</fullName>
    </submittedName>
</protein>
<dbReference type="GeneID" id="87866945"/>
<feature type="compositionally biased region" description="Polar residues" evidence="1">
    <location>
        <begin position="57"/>
        <end position="70"/>
    </location>
</feature>
<gene>
    <name evidence="2" type="ORF">B0H65DRAFT_551164</name>
</gene>